<dbReference type="Pfam" id="PF00443">
    <property type="entry name" value="UCH"/>
    <property type="match status" value="1"/>
</dbReference>
<evidence type="ECO:0000313" key="9">
    <source>
        <dbReference type="EMBL" id="EDO18055.1"/>
    </source>
</evidence>
<dbReference type="InterPro" id="IPR018200">
    <property type="entry name" value="USP_CS"/>
</dbReference>
<dbReference type="PROSITE" id="PS00972">
    <property type="entry name" value="USP_1"/>
    <property type="match status" value="1"/>
</dbReference>
<dbReference type="AlphaFoldDB" id="A7TI48"/>
<dbReference type="EC" id="3.4.19.12" evidence="6"/>
<dbReference type="InterPro" id="IPR038765">
    <property type="entry name" value="Papain-like_cys_pep_sf"/>
</dbReference>
<evidence type="ECO:0000256" key="7">
    <source>
        <dbReference type="SAM" id="MobiDB-lite"/>
    </source>
</evidence>
<keyword evidence="6" id="KW-0833">Ubl conjugation pathway</keyword>
<feature type="region of interest" description="Disordered" evidence="7">
    <location>
        <begin position="291"/>
        <end position="312"/>
    </location>
</feature>
<sequence length="712" mass="80040">MFKRLLKKNTLGRKKDTSGTELLKNIAASDGLKESDDFNEAYNVADGCDLNSVPKSMPVNDSSPVFETINTSGVQSLDEPSFINSTLPTSKVDSSLEKSFASEYTHVEKPVFSPTNEENNLDIDIDIHKVYGLENFGNTCYCNSILQCLYNMNEFRENILGLTPSIDAKTAEISSIPNDEMNNRTSPIEDNNVDSSHLENDYTYMKSKDENKNTSNIPVSKFRRPLRISSNVNVNPNGRFPGLNLDEYSDLSSSNEQFIKDGEILQDTNETIPGRDAVKSDPKVIVGRLLKTGEDNGNAPNLPSSSVSEKSIPLQSNQLQKSVTAESNDTFSNAAKILEDRKRRAFNTGPVVRLKYPIKMPEHNLFKGLEDIFRAIAESRTLTGVISPGGFMEIVKKENILFATDMHQDAHEFLNFLLNDVSDYLDKANTEKNPDNTRSGNETNFVNDIFKGTITNQIRCLTCDTVTSRYESFLDFPIEVIGDETIDIQKMMISYHQKEMLQGSNKFYCGTCFELQEAERLLGLKELPKTLAIHLKRFKYSDEHGTNVKLFNKIKYPITLKVSSTFDESVSKDYELGGLVVHIGIGPQHGHYISVCKTSDYGWLLFDDETVECISEDTVLSFVGDSNSAGTAYVLFYKEINSSRNVERSQNEHLENVEKLLAYDDFIRQRMVVSAQAEAIAAQNSVTDVPQDNKNLIKQSKRKSKLFGFKRH</sequence>
<dbReference type="CDD" id="cd02257">
    <property type="entry name" value="Peptidase_C19"/>
    <property type="match status" value="1"/>
</dbReference>
<evidence type="ECO:0000313" key="10">
    <source>
        <dbReference type="Proteomes" id="UP000000267"/>
    </source>
</evidence>
<dbReference type="PROSITE" id="PS00973">
    <property type="entry name" value="USP_2"/>
    <property type="match status" value="1"/>
</dbReference>
<feature type="compositionally biased region" description="Polar residues" evidence="7">
    <location>
        <begin position="298"/>
        <end position="312"/>
    </location>
</feature>
<keyword evidence="5 6" id="KW-0788">Thiol protease</keyword>
<evidence type="ECO:0000256" key="3">
    <source>
        <dbReference type="ARBA" id="ARBA00022670"/>
    </source>
</evidence>
<dbReference type="GO" id="GO:0005634">
    <property type="term" value="C:nucleus"/>
    <property type="evidence" value="ECO:0007669"/>
    <property type="project" value="TreeGrafter"/>
</dbReference>
<dbReference type="OrthoDB" id="27652at2759"/>
<proteinExistence type="inferred from homology"/>
<dbReference type="InterPro" id="IPR028889">
    <property type="entry name" value="USP"/>
</dbReference>
<dbReference type="GO" id="GO:0005829">
    <property type="term" value="C:cytosol"/>
    <property type="evidence" value="ECO:0007669"/>
    <property type="project" value="TreeGrafter"/>
</dbReference>
<organism evidence="10">
    <name type="scientific">Vanderwaltozyma polyspora (strain ATCC 22028 / DSM 70294 / BCRC 21397 / CBS 2163 / NBRC 10782 / NRRL Y-8283 / UCD 57-17)</name>
    <name type="common">Kluyveromyces polysporus</name>
    <dbReference type="NCBI Taxonomy" id="436907"/>
    <lineage>
        <taxon>Eukaryota</taxon>
        <taxon>Fungi</taxon>
        <taxon>Dikarya</taxon>
        <taxon>Ascomycota</taxon>
        <taxon>Saccharomycotina</taxon>
        <taxon>Saccharomycetes</taxon>
        <taxon>Saccharomycetales</taxon>
        <taxon>Saccharomycetaceae</taxon>
        <taxon>Vanderwaltozyma</taxon>
    </lineage>
</organism>
<feature type="region of interest" description="Disordered" evidence="7">
    <location>
        <begin position="177"/>
        <end position="196"/>
    </location>
</feature>
<reference evidence="9 10" key="1">
    <citation type="journal article" date="2007" name="Proc. Natl. Acad. Sci. U.S.A.">
        <title>Independent sorting-out of thousands of duplicated gene pairs in two yeast species descended from a whole-genome duplication.</title>
        <authorList>
            <person name="Scannell D.R."/>
            <person name="Frank A.C."/>
            <person name="Conant G.C."/>
            <person name="Byrne K.P."/>
            <person name="Woolfit M."/>
            <person name="Wolfe K.H."/>
        </authorList>
    </citation>
    <scope>NUCLEOTIDE SEQUENCE [LARGE SCALE GENOMIC DNA]</scope>
    <source>
        <strain evidence="10">ATCC 22028 / DSM 70294 / BCRC 21397 / CBS 2163 / NBRC 10782 / NRRL Y-8283 / UCD 57-17</strain>
    </source>
</reference>
<dbReference type="HOGENOM" id="CLU_008279_12_1_1"/>
<dbReference type="KEGG" id="vpo:Kpol_1045p41"/>
<keyword evidence="4 6" id="KW-0378">Hydrolase</keyword>
<comment type="similarity">
    <text evidence="2 6">Belongs to the peptidase C19 family.</text>
</comment>
<evidence type="ECO:0000259" key="8">
    <source>
        <dbReference type="PROSITE" id="PS50235"/>
    </source>
</evidence>
<dbReference type="GO" id="GO:0004843">
    <property type="term" value="F:cysteine-type deubiquitinase activity"/>
    <property type="evidence" value="ECO:0007669"/>
    <property type="project" value="UniProtKB-UniRule"/>
</dbReference>
<dbReference type="GO" id="GO:0006508">
    <property type="term" value="P:proteolysis"/>
    <property type="evidence" value="ECO:0007669"/>
    <property type="project" value="UniProtKB-KW"/>
</dbReference>
<protein>
    <recommendedName>
        <fullName evidence="6">Ubiquitin carboxyl-terminal hydrolase</fullName>
        <ecNumber evidence="6">3.4.19.12</ecNumber>
    </recommendedName>
</protein>
<evidence type="ECO:0000256" key="4">
    <source>
        <dbReference type="ARBA" id="ARBA00022801"/>
    </source>
</evidence>
<dbReference type="PhylomeDB" id="A7TI48"/>
<keyword evidence="3 6" id="KW-0645">Protease</keyword>
<dbReference type="STRING" id="436907.A7TI48"/>
<keyword evidence="10" id="KW-1185">Reference proteome</keyword>
<name>A7TI48_VANPO</name>
<dbReference type="InterPro" id="IPR050164">
    <property type="entry name" value="Peptidase_C19"/>
</dbReference>
<dbReference type="EMBL" id="DS480394">
    <property type="protein sequence ID" value="EDO18055.1"/>
    <property type="molecule type" value="Genomic_DNA"/>
</dbReference>
<evidence type="ECO:0000256" key="6">
    <source>
        <dbReference type="RuleBase" id="RU366025"/>
    </source>
</evidence>
<evidence type="ECO:0000256" key="1">
    <source>
        <dbReference type="ARBA" id="ARBA00000707"/>
    </source>
</evidence>
<dbReference type="GO" id="GO:0016579">
    <property type="term" value="P:protein deubiquitination"/>
    <property type="evidence" value="ECO:0007669"/>
    <property type="project" value="InterPro"/>
</dbReference>
<dbReference type="PANTHER" id="PTHR24006">
    <property type="entry name" value="UBIQUITIN CARBOXYL-TERMINAL HYDROLASE"/>
    <property type="match status" value="1"/>
</dbReference>
<comment type="catalytic activity">
    <reaction evidence="1 6">
        <text>Thiol-dependent hydrolysis of ester, thioester, amide, peptide and isopeptide bonds formed by the C-terminal Gly of ubiquitin (a 76-residue protein attached to proteins as an intracellular targeting signal).</text>
        <dbReference type="EC" id="3.4.19.12"/>
    </reaction>
</comment>
<dbReference type="PANTHER" id="PTHR24006:SF733">
    <property type="entry name" value="RE52890P"/>
    <property type="match status" value="1"/>
</dbReference>
<feature type="domain" description="USP" evidence="8">
    <location>
        <begin position="131"/>
        <end position="640"/>
    </location>
</feature>
<dbReference type="InParanoid" id="A7TI48"/>
<accession>A7TI48</accession>
<evidence type="ECO:0000256" key="5">
    <source>
        <dbReference type="ARBA" id="ARBA00022807"/>
    </source>
</evidence>
<dbReference type="GeneID" id="5546324"/>
<gene>
    <name evidence="9" type="ORF">Kpol_1045p41</name>
</gene>
<dbReference type="SUPFAM" id="SSF54001">
    <property type="entry name" value="Cysteine proteinases"/>
    <property type="match status" value="1"/>
</dbReference>
<dbReference type="Gene3D" id="3.90.70.10">
    <property type="entry name" value="Cysteine proteinases"/>
    <property type="match status" value="2"/>
</dbReference>
<dbReference type="eggNOG" id="KOG1864">
    <property type="taxonomic scope" value="Eukaryota"/>
</dbReference>
<evidence type="ECO:0000256" key="2">
    <source>
        <dbReference type="ARBA" id="ARBA00009085"/>
    </source>
</evidence>
<dbReference type="Proteomes" id="UP000000267">
    <property type="component" value="Unassembled WGS sequence"/>
</dbReference>
<feature type="compositionally biased region" description="Polar residues" evidence="7">
    <location>
        <begin position="183"/>
        <end position="195"/>
    </location>
</feature>
<dbReference type="InterPro" id="IPR001394">
    <property type="entry name" value="Peptidase_C19_UCH"/>
</dbReference>
<dbReference type="RefSeq" id="XP_001645913.1">
    <property type="nucleotide sequence ID" value="XM_001645863.1"/>
</dbReference>
<dbReference type="PROSITE" id="PS50235">
    <property type="entry name" value="USP_3"/>
    <property type="match status" value="1"/>
</dbReference>
<dbReference type="OMA" id="FASEYTH"/>
<dbReference type="FunFam" id="3.90.70.10:FF:000131">
    <property type="entry name" value="Ubiquitin carboxyl-terminal hydrolase"/>
    <property type="match status" value="1"/>
</dbReference>